<dbReference type="AlphaFoldDB" id="A0A1H5A5P9"/>
<evidence type="ECO:0000313" key="1">
    <source>
        <dbReference type="EMBL" id="SED37144.1"/>
    </source>
</evidence>
<sequence>MTDLDRLRTILARNEVLVELLGRAATHGIRDYGLFFHVPHGLGDLFALIVRPNPVLAPREVFDRKAARWPAGRNRRS</sequence>
<name>A0A1H5A5P9_9PSEU</name>
<reference evidence="2" key="1">
    <citation type="submission" date="2016-10" db="EMBL/GenBank/DDBJ databases">
        <authorList>
            <person name="Varghese N."/>
            <person name="Submissions S."/>
        </authorList>
    </citation>
    <scope>NUCLEOTIDE SEQUENCE [LARGE SCALE GENOMIC DNA]</scope>
    <source>
        <strain evidence="2">DSM 44544</strain>
    </source>
</reference>
<dbReference type="STRING" id="208445.SAMN04489727_7601"/>
<organism evidence="1 2">
    <name type="scientific">Amycolatopsis tolypomycina</name>
    <dbReference type="NCBI Taxonomy" id="208445"/>
    <lineage>
        <taxon>Bacteria</taxon>
        <taxon>Bacillati</taxon>
        <taxon>Actinomycetota</taxon>
        <taxon>Actinomycetes</taxon>
        <taxon>Pseudonocardiales</taxon>
        <taxon>Pseudonocardiaceae</taxon>
        <taxon>Amycolatopsis</taxon>
    </lineage>
</organism>
<gene>
    <name evidence="1" type="ORF">SAMN04489727_7601</name>
</gene>
<dbReference type="OrthoDB" id="9805247at2"/>
<evidence type="ECO:0000313" key="2">
    <source>
        <dbReference type="Proteomes" id="UP000199622"/>
    </source>
</evidence>
<protein>
    <submittedName>
        <fullName evidence="1">Uncharacterized protein</fullName>
    </submittedName>
</protein>
<dbReference type="EMBL" id="FNSO01000004">
    <property type="protein sequence ID" value="SED37144.1"/>
    <property type="molecule type" value="Genomic_DNA"/>
</dbReference>
<dbReference type="Proteomes" id="UP000199622">
    <property type="component" value="Unassembled WGS sequence"/>
</dbReference>
<dbReference type="RefSeq" id="WP_091316561.1">
    <property type="nucleotide sequence ID" value="NZ_FNSO01000004.1"/>
</dbReference>
<proteinExistence type="predicted"/>
<keyword evidence="2" id="KW-1185">Reference proteome</keyword>
<accession>A0A1H5A5P9</accession>